<evidence type="ECO:0000256" key="2">
    <source>
        <dbReference type="ARBA" id="ARBA00038210"/>
    </source>
</evidence>
<dbReference type="Pfam" id="PF13432">
    <property type="entry name" value="TPR_16"/>
    <property type="match status" value="1"/>
</dbReference>
<dbReference type="EMBL" id="JH993031">
    <property type="protein sequence ID" value="EKX40416.1"/>
    <property type="molecule type" value="Genomic_DNA"/>
</dbReference>
<feature type="repeat" description="TPR" evidence="3">
    <location>
        <begin position="179"/>
        <end position="212"/>
    </location>
</feature>
<proteinExistence type="inferred from homology"/>
<keyword evidence="1 3" id="KW-0802">TPR repeat</keyword>
<accession>L1IW06</accession>
<reference evidence="4 6" key="1">
    <citation type="journal article" date="2012" name="Nature">
        <title>Algal genomes reveal evolutionary mosaicism and the fate of nucleomorphs.</title>
        <authorList>
            <consortium name="DOE Joint Genome Institute"/>
            <person name="Curtis B.A."/>
            <person name="Tanifuji G."/>
            <person name="Burki F."/>
            <person name="Gruber A."/>
            <person name="Irimia M."/>
            <person name="Maruyama S."/>
            <person name="Arias M.C."/>
            <person name="Ball S.G."/>
            <person name="Gile G.H."/>
            <person name="Hirakawa Y."/>
            <person name="Hopkins J.F."/>
            <person name="Kuo A."/>
            <person name="Rensing S.A."/>
            <person name="Schmutz J."/>
            <person name="Symeonidi A."/>
            <person name="Elias M."/>
            <person name="Eveleigh R.J."/>
            <person name="Herman E.K."/>
            <person name="Klute M.J."/>
            <person name="Nakayama T."/>
            <person name="Obornik M."/>
            <person name="Reyes-Prieto A."/>
            <person name="Armbrust E.V."/>
            <person name="Aves S.J."/>
            <person name="Beiko R.G."/>
            <person name="Coutinho P."/>
            <person name="Dacks J.B."/>
            <person name="Durnford D.G."/>
            <person name="Fast N.M."/>
            <person name="Green B.R."/>
            <person name="Grisdale C.J."/>
            <person name="Hempel F."/>
            <person name="Henrissat B."/>
            <person name="Hoppner M.P."/>
            <person name="Ishida K."/>
            <person name="Kim E."/>
            <person name="Koreny L."/>
            <person name="Kroth P.G."/>
            <person name="Liu Y."/>
            <person name="Malik S.B."/>
            <person name="Maier U.G."/>
            <person name="McRose D."/>
            <person name="Mock T."/>
            <person name="Neilson J.A."/>
            <person name="Onodera N.T."/>
            <person name="Poole A.M."/>
            <person name="Pritham E.J."/>
            <person name="Richards T.A."/>
            <person name="Rocap G."/>
            <person name="Roy S.W."/>
            <person name="Sarai C."/>
            <person name="Schaack S."/>
            <person name="Shirato S."/>
            <person name="Slamovits C.H."/>
            <person name="Spencer D.F."/>
            <person name="Suzuki S."/>
            <person name="Worden A.Z."/>
            <person name="Zauner S."/>
            <person name="Barry K."/>
            <person name="Bell C."/>
            <person name="Bharti A.K."/>
            <person name="Crow J.A."/>
            <person name="Grimwood J."/>
            <person name="Kramer R."/>
            <person name="Lindquist E."/>
            <person name="Lucas S."/>
            <person name="Salamov A."/>
            <person name="McFadden G.I."/>
            <person name="Lane C.E."/>
            <person name="Keeling P.J."/>
            <person name="Gray M.W."/>
            <person name="Grigoriev I.V."/>
            <person name="Archibald J.M."/>
        </authorList>
    </citation>
    <scope>NUCLEOTIDE SEQUENCE</scope>
    <source>
        <strain evidence="4 6">CCMP2712</strain>
    </source>
</reference>
<gene>
    <name evidence="4" type="ORF">GUITHDRAFT_113445</name>
</gene>
<organism evidence="4">
    <name type="scientific">Guillardia theta (strain CCMP2712)</name>
    <name type="common">Cryptophyte</name>
    <dbReference type="NCBI Taxonomy" id="905079"/>
    <lineage>
        <taxon>Eukaryota</taxon>
        <taxon>Cryptophyceae</taxon>
        <taxon>Pyrenomonadales</taxon>
        <taxon>Geminigeraceae</taxon>
        <taxon>Guillardia</taxon>
    </lineage>
</organism>
<keyword evidence="6" id="KW-1185">Reference proteome</keyword>
<dbReference type="Gene3D" id="1.25.40.10">
    <property type="entry name" value="Tetratricopeptide repeat domain"/>
    <property type="match status" value="3"/>
</dbReference>
<feature type="repeat" description="TPR" evidence="3">
    <location>
        <begin position="570"/>
        <end position="603"/>
    </location>
</feature>
<comment type="similarity">
    <text evidence="2">Belongs to the APC3/CDC27 family.</text>
</comment>
<evidence type="ECO:0000256" key="1">
    <source>
        <dbReference type="ARBA" id="ARBA00022803"/>
    </source>
</evidence>
<dbReference type="OMA" id="HENYSAC"/>
<dbReference type="HOGENOM" id="CLU_357703_0_0_1"/>
<reference evidence="6" key="2">
    <citation type="submission" date="2012-11" db="EMBL/GenBank/DDBJ databases">
        <authorList>
            <person name="Kuo A."/>
            <person name="Curtis B.A."/>
            <person name="Tanifuji G."/>
            <person name="Burki F."/>
            <person name="Gruber A."/>
            <person name="Irimia M."/>
            <person name="Maruyama S."/>
            <person name="Arias M.C."/>
            <person name="Ball S.G."/>
            <person name="Gile G.H."/>
            <person name="Hirakawa Y."/>
            <person name="Hopkins J.F."/>
            <person name="Rensing S.A."/>
            <person name="Schmutz J."/>
            <person name="Symeonidi A."/>
            <person name="Elias M."/>
            <person name="Eveleigh R.J."/>
            <person name="Herman E.K."/>
            <person name="Klute M.J."/>
            <person name="Nakayama T."/>
            <person name="Obornik M."/>
            <person name="Reyes-Prieto A."/>
            <person name="Armbrust E.V."/>
            <person name="Aves S.J."/>
            <person name="Beiko R.G."/>
            <person name="Coutinho P."/>
            <person name="Dacks J.B."/>
            <person name="Durnford D.G."/>
            <person name="Fast N.M."/>
            <person name="Green B.R."/>
            <person name="Grisdale C."/>
            <person name="Hempe F."/>
            <person name="Henrissat B."/>
            <person name="Hoppner M.P."/>
            <person name="Ishida K.-I."/>
            <person name="Kim E."/>
            <person name="Koreny L."/>
            <person name="Kroth P.G."/>
            <person name="Liu Y."/>
            <person name="Malik S.-B."/>
            <person name="Maier U.G."/>
            <person name="McRose D."/>
            <person name="Mock T."/>
            <person name="Neilson J.A."/>
            <person name="Onodera N.T."/>
            <person name="Poole A.M."/>
            <person name="Pritham E.J."/>
            <person name="Richards T.A."/>
            <person name="Rocap G."/>
            <person name="Roy S.W."/>
            <person name="Sarai C."/>
            <person name="Schaack S."/>
            <person name="Shirato S."/>
            <person name="Slamovits C.H."/>
            <person name="Spencer D.F."/>
            <person name="Suzuki S."/>
            <person name="Worden A.Z."/>
            <person name="Zauner S."/>
            <person name="Barry K."/>
            <person name="Bell C."/>
            <person name="Bharti A.K."/>
            <person name="Crow J.A."/>
            <person name="Grimwood J."/>
            <person name="Kramer R."/>
            <person name="Lindquist E."/>
            <person name="Lucas S."/>
            <person name="Salamov A."/>
            <person name="McFadden G.I."/>
            <person name="Lane C.E."/>
            <person name="Keeling P.J."/>
            <person name="Gray M.W."/>
            <person name="Grigoriev I.V."/>
            <person name="Archibald J.M."/>
        </authorList>
    </citation>
    <scope>NUCLEOTIDE SEQUENCE</scope>
    <source>
        <strain evidence="6">CCMP2712</strain>
    </source>
</reference>
<dbReference type="InterPro" id="IPR011990">
    <property type="entry name" value="TPR-like_helical_dom_sf"/>
</dbReference>
<dbReference type="SUPFAM" id="SSF48452">
    <property type="entry name" value="TPR-like"/>
    <property type="match status" value="3"/>
</dbReference>
<dbReference type="GeneID" id="19046981"/>
<dbReference type="eggNOG" id="KOG4626">
    <property type="taxonomic scope" value="Eukaryota"/>
</dbReference>
<evidence type="ECO:0000313" key="5">
    <source>
        <dbReference type="EnsemblProtists" id="EKX40416"/>
    </source>
</evidence>
<dbReference type="OrthoDB" id="2012659at2759"/>
<feature type="repeat" description="TPR" evidence="3">
    <location>
        <begin position="604"/>
        <end position="637"/>
    </location>
</feature>
<evidence type="ECO:0000313" key="4">
    <source>
        <dbReference type="EMBL" id="EKX40416.1"/>
    </source>
</evidence>
<dbReference type="SMART" id="SM00028">
    <property type="entry name" value="TPR"/>
    <property type="match status" value="10"/>
</dbReference>
<dbReference type="RefSeq" id="XP_005827396.1">
    <property type="nucleotide sequence ID" value="XM_005827339.1"/>
</dbReference>
<dbReference type="KEGG" id="gtt:GUITHDRAFT_113445"/>
<protein>
    <submittedName>
        <fullName evidence="4 5">Uncharacterized protein</fullName>
    </submittedName>
</protein>
<dbReference type="Proteomes" id="UP000011087">
    <property type="component" value="Unassembled WGS sequence"/>
</dbReference>
<dbReference type="PANTHER" id="PTHR12558">
    <property type="entry name" value="CELL DIVISION CYCLE 16,23,27"/>
    <property type="match status" value="1"/>
</dbReference>
<reference evidence="5" key="3">
    <citation type="submission" date="2015-06" db="UniProtKB">
        <authorList>
            <consortium name="EnsemblProtists"/>
        </authorList>
    </citation>
    <scope>IDENTIFICATION</scope>
</reference>
<dbReference type="PaxDb" id="55529-EKX40416"/>
<dbReference type="PROSITE" id="PS50005">
    <property type="entry name" value="TPR"/>
    <property type="match status" value="3"/>
</dbReference>
<dbReference type="EnsemblProtists" id="EKX40416">
    <property type="protein sequence ID" value="EKX40416"/>
    <property type="gene ID" value="GUITHDRAFT_113445"/>
</dbReference>
<name>L1IW06_GUITC</name>
<dbReference type="Pfam" id="PF13181">
    <property type="entry name" value="TPR_8"/>
    <property type="match status" value="1"/>
</dbReference>
<evidence type="ECO:0000313" key="6">
    <source>
        <dbReference type="Proteomes" id="UP000011087"/>
    </source>
</evidence>
<dbReference type="PANTHER" id="PTHR12558:SF13">
    <property type="entry name" value="CELL DIVISION CYCLE PROTEIN 27 HOMOLOG"/>
    <property type="match status" value="1"/>
</dbReference>
<evidence type="ECO:0000256" key="3">
    <source>
        <dbReference type="PROSITE-ProRule" id="PRU00339"/>
    </source>
</evidence>
<dbReference type="AlphaFoldDB" id="L1IW06"/>
<sequence length="784" mass="89512">MDQSPRVMEDTTRLMRFLTTRKSMCEADDIFMQQTFSLDPSNTDRVVDHVMHILSPSCRCHDDRVAIYLLRHVLRIRPDHSLGWKLLGDMMFARRAYQFLRSLDKDESCEEVRDTGDDSEIWSLSMQMYQRSINFNPDNPGALKGMGDVSLNMLGNPSGAKRWYEAGLKVKEMDDDTRNDLLIGLASAHEHLHEYDEAANLYVRAIDLRPFDHKANNDLAVLLFKQGNLSSAAEIFEALFSNENWSAPYSNAQLCYNYAILLEHLQQPEKALRVLEAALPHHPQDINVRSKLAELLYSCSTEYSRSRDILLENLRIVPNHLPSLLCLSLLEEEVEGSLAEIESVLETALDMEPSNPIFLNLNARAYALWEDYENAERLYRDAIYHSMEKPNLNSCLGLADVLTKGGVGNSEFAKYAWKFKDRKDQNLNWESVARDGLKSPIHEAKLLYEHVLSIVPHDITAWKGMAELYEEGFLRLEKAKEIYDFAISLEPSDSSILLGAAKLSARIGNHSNAIDLHQRAVELRPLSANLMFDIANNCVEIMDHTETKEVFAELAADFWNRTIQLDPTHTSALYNLGLKCVSENKISQAYEFLHPIERIDPSNYLALYEVACLHERWGNWSEAIKFLSRVLDLEPTYRDTPSRIATNHWKLGEKSTAKKMFEREIHRIERLAERGEPSHERASAYFLYARFLEGQDKYKEAKLAYDKALNAPFSQAEILAHAGYNSAVNLGQVNDGWQKLKTSICMAPHDASCHAIYSLFLAKNGMQTDATKHYNIALKLRPSL</sequence>
<dbReference type="InterPro" id="IPR019734">
    <property type="entry name" value="TPR_rpt"/>
</dbReference>